<evidence type="ECO:0000256" key="2">
    <source>
        <dbReference type="ARBA" id="ARBA00022448"/>
    </source>
</evidence>
<feature type="transmembrane region" description="Helical" evidence="9">
    <location>
        <begin position="243"/>
        <end position="262"/>
    </location>
</feature>
<feature type="transmembrane region" description="Helical" evidence="9">
    <location>
        <begin position="211"/>
        <end position="231"/>
    </location>
</feature>
<feature type="domain" description="Potassium channel" evidence="10">
    <location>
        <begin position="188"/>
        <end position="266"/>
    </location>
</feature>
<evidence type="ECO:0000256" key="8">
    <source>
        <dbReference type="SAM" id="MobiDB-lite"/>
    </source>
</evidence>
<dbReference type="InterPro" id="IPR013099">
    <property type="entry name" value="K_chnl_dom"/>
</dbReference>
<dbReference type="GO" id="GO:0015271">
    <property type="term" value="F:outward rectifier potassium channel activity"/>
    <property type="evidence" value="ECO:0007669"/>
    <property type="project" value="TreeGrafter"/>
</dbReference>
<dbReference type="AlphaFoldDB" id="A0A7S2UEU2"/>
<protein>
    <recommendedName>
        <fullName evidence="10">Potassium channel domain-containing protein</fullName>
    </recommendedName>
</protein>
<organism evidence="11">
    <name type="scientific">Attheya septentrionalis</name>
    <dbReference type="NCBI Taxonomy" id="420275"/>
    <lineage>
        <taxon>Eukaryota</taxon>
        <taxon>Sar</taxon>
        <taxon>Stramenopiles</taxon>
        <taxon>Ochrophyta</taxon>
        <taxon>Bacillariophyta</taxon>
        <taxon>Coscinodiscophyceae</taxon>
        <taxon>Chaetocerotophycidae</taxon>
        <taxon>Chaetocerotales</taxon>
        <taxon>Attheyaceae</taxon>
        <taxon>Attheya</taxon>
    </lineage>
</organism>
<dbReference type="GO" id="GO:0005886">
    <property type="term" value="C:plasma membrane"/>
    <property type="evidence" value="ECO:0007669"/>
    <property type="project" value="TreeGrafter"/>
</dbReference>
<keyword evidence="5" id="KW-0406">Ion transport</keyword>
<dbReference type="PANTHER" id="PTHR11003">
    <property type="entry name" value="POTASSIUM CHANNEL, SUBFAMILY K"/>
    <property type="match status" value="1"/>
</dbReference>
<dbReference type="GO" id="GO:0022841">
    <property type="term" value="F:potassium ion leak channel activity"/>
    <property type="evidence" value="ECO:0007669"/>
    <property type="project" value="TreeGrafter"/>
</dbReference>
<feature type="transmembrane region" description="Helical" evidence="9">
    <location>
        <begin position="176"/>
        <end position="199"/>
    </location>
</feature>
<reference evidence="11" key="1">
    <citation type="submission" date="2021-01" db="EMBL/GenBank/DDBJ databases">
        <authorList>
            <person name="Corre E."/>
            <person name="Pelletier E."/>
            <person name="Niang G."/>
            <person name="Scheremetjew M."/>
            <person name="Finn R."/>
            <person name="Kale V."/>
            <person name="Holt S."/>
            <person name="Cochrane G."/>
            <person name="Meng A."/>
            <person name="Brown T."/>
            <person name="Cohen L."/>
        </authorList>
    </citation>
    <scope>NUCLEOTIDE SEQUENCE</scope>
    <source>
        <strain evidence="11">CCMP2084</strain>
    </source>
</reference>
<evidence type="ECO:0000256" key="3">
    <source>
        <dbReference type="ARBA" id="ARBA00022692"/>
    </source>
</evidence>
<dbReference type="PANTHER" id="PTHR11003:SF291">
    <property type="entry name" value="IP11374P"/>
    <property type="match status" value="1"/>
</dbReference>
<feature type="compositionally biased region" description="Basic and acidic residues" evidence="8">
    <location>
        <begin position="1"/>
        <end position="11"/>
    </location>
</feature>
<comment type="subcellular location">
    <subcellularLocation>
        <location evidence="1">Membrane</location>
        <topology evidence="1">Multi-pass membrane protein</topology>
    </subcellularLocation>
</comment>
<keyword evidence="2" id="KW-0813">Transport</keyword>
<keyword evidence="3 9" id="KW-0812">Transmembrane</keyword>
<dbReference type="SUPFAM" id="SSF81324">
    <property type="entry name" value="Voltage-gated potassium channels"/>
    <property type="match status" value="2"/>
</dbReference>
<keyword evidence="7" id="KW-0407">Ion channel</keyword>
<evidence type="ECO:0000259" key="10">
    <source>
        <dbReference type="Pfam" id="PF07885"/>
    </source>
</evidence>
<keyword evidence="6 9" id="KW-0472">Membrane</keyword>
<dbReference type="Gene3D" id="1.10.287.70">
    <property type="match status" value="2"/>
</dbReference>
<dbReference type="InterPro" id="IPR003280">
    <property type="entry name" value="2pore_dom_K_chnl"/>
</dbReference>
<proteinExistence type="predicted"/>
<evidence type="ECO:0000256" key="7">
    <source>
        <dbReference type="ARBA" id="ARBA00023303"/>
    </source>
</evidence>
<accession>A0A7S2UEU2</accession>
<dbReference type="Pfam" id="PF07885">
    <property type="entry name" value="Ion_trans_2"/>
    <property type="match status" value="2"/>
</dbReference>
<evidence type="ECO:0000256" key="6">
    <source>
        <dbReference type="ARBA" id="ARBA00023136"/>
    </source>
</evidence>
<feature type="domain" description="Potassium channel" evidence="10">
    <location>
        <begin position="325"/>
        <end position="387"/>
    </location>
</feature>
<evidence type="ECO:0000313" key="11">
    <source>
        <dbReference type="EMBL" id="CAD9816327.1"/>
    </source>
</evidence>
<evidence type="ECO:0000256" key="9">
    <source>
        <dbReference type="SAM" id="Phobius"/>
    </source>
</evidence>
<feature type="compositionally biased region" description="Basic and acidic residues" evidence="8">
    <location>
        <begin position="22"/>
        <end position="48"/>
    </location>
</feature>
<sequence>MSSPFKDEPLDSSHTSVEEEQDRVPVRHSSSDHRLTDRQRIENDSEVEEMARKYEKRRADRILVTFDVRKRLLKTCKKIGKEKGYPFTNKIQLRDLEKFRNNVKAEVDQQKDSFWNKTKKRLGFRNSSEALLKVLERAYIFVNEIQLDEDDWFYYQDFNYFNTHLESRWPWWRNDLLRACWLLLLFYLSTPILFCAIVHDEGVCQPNENGDYGWVSALYFASTTMSTVGYGDLSVNANVRWRGFIGIVYMIVSLVVAIMAFSAAADNVFTPFGIYEERFLTWVVGDYVKGTFLHERIRWLKIVKLTEIAVEFFSLNLIGIFCVRLFILRSDLEGFQWTWMETFYWSVQTTTTIGYGDLNMSFEMRWFQIFYLIISTYFVGNALGKLGGLKEDLKDLRRQHAWQRREVSKGMIEDMQATENDGKIDQFEFLVASLLSLGKVTSDDVLPIMAKFRELSGDHGFIMACDFNDMDEPKVDSYDVELVERVDIHEL</sequence>
<keyword evidence="4 9" id="KW-1133">Transmembrane helix</keyword>
<evidence type="ECO:0000256" key="4">
    <source>
        <dbReference type="ARBA" id="ARBA00022989"/>
    </source>
</evidence>
<feature type="transmembrane region" description="Helical" evidence="9">
    <location>
        <begin position="366"/>
        <end position="384"/>
    </location>
</feature>
<dbReference type="EMBL" id="HBHQ01012275">
    <property type="protein sequence ID" value="CAD9816327.1"/>
    <property type="molecule type" value="Transcribed_RNA"/>
</dbReference>
<name>A0A7S2UEU2_9STRA</name>
<gene>
    <name evidence="11" type="ORF">ASEP1449_LOCUS8159</name>
</gene>
<dbReference type="GO" id="GO:0030322">
    <property type="term" value="P:stabilization of membrane potential"/>
    <property type="evidence" value="ECO:0007669"/>
    <property type="project" value="TreeGrafter"/>
</dbReference>
<feature type="region of interest" description="Disordered" evidence="8">
    <location>
        <begin position="1"/>
        <end position="48"/>
    </location>
</feature>
<evidence type="ECO:0000256" key="1">
    <source>
        <dbReference type="ARBA" id="ARBA00004141"/>
    </source>
</evidence>
<evidence type="ECO:0000256" key="5">
    <source>
        <dbReference type="ARBA" id="ARBA00023065"/>
    </source>
</evidence>